<keyword evidence="9" id="KW-0464">Manganese</keyword>
<dbReference type="Gene3D" id="3.40.718.10">
    <property type="entry name" value="Isopropylmalate Dehydrogenase"/>
    <property type="match status" value="1"/>
</dbReference>
<dbReference type="InterPro" id="IPR050501">
    <property type="entry name" value="ICDH/IPMDH"/>
</dbReference>
<evidence type="ECO:0000313" key="12">
    <source>
        <dbReference type="EMBL" id="KAL1587001.1"/>
    </source>
</evidence>
<dbReference type="InterPro" id="IPR024084">
    <property type="entry name" value="IsoPropMal-DH-like_dom"/>
</dbReference>
<comment type="caution">
    <text evidence="12">The sequence shown here is derived from an EMBL/GenBank/DDBJ whole genome shotgun (WGS) entry which is preliminary data.</text>
</comment>
<dbReference type="GO" id="GO:0046553">
    <property type="term" value="F:D-malate dehydrogenase (decarboxylating) (NAD+) activity"/>
    <property type="evidence" value="ECO:0007669"/>
    <property type="project" value="UniProtKB-EC"/>
</dbReference>
<protein>
    <recommendedName>
        <fullName evidence="4">D-malate dehydrogenase (decarboxylating)</fullName>
        <ecNumber evidence="4">1.1.1.83</ecNumber>
    </recommendedName>
</protein>
<evidence type="ECO:0000256" key="6">
    <source>
        <dbReference type="ARBA" id="ARBA00022842"/>
    </source>
</evidence>
<name>A0AB34KTW9_9PEZI</name>
<evidence type="ECO:0000256" key="4">
    <source>
        <dbReference type="ARBA" id="ARBA00013126"/>
    </source>
</evidence>
<dbReference type="PANTHER" id="PTHR43275">
    <property type="entry name" value="D-MALATE DEHYDROGENASE [DECARBOXYLATING]"/>
    <property type="match status" value="1"/>
</dbReference>
<keyword evidence="6" id="KW-0460">Magnesium</keyword>
<evidence type="ECO:0000256" key="9">
    <source>
        <dbReference type="ARBA" id="ARBA00023211"/>
    </source>
</evidence>
<evidence type="ECO:0000256" key="1">
    <source>
        <dbReference type="ARBA" id="ARBA00001936"/>
    </source>
</evidence>
<dbReference type="GO" id="GO:0000287">
    <property type="term" value="F:magnesium ion binding"/>
    <property type="evidence" value="ECO:0007669"/>
    <property type="project" value="InterPro"/>
</dbReference>
<dbReference type="Pfam" id="PF00180">
    <property type="entry name" value="Iso_dh"/>
    <property type="match status" value="1"/>
</dbReference>
<sequence>MSPHSLQHPKPYSIACIPADGIGPEVIAAGVQVLKTLSAASGSFQLSFTDYDWSSETYKKTGQYIPAGGLDSLKAHDAILFGAVGAPDVPDHLSLWGLRLAICQPFQQYANVRPTRILRGTESPLRKAAPGDLDWVIVRENSEGEYAGQGGRSHRGRAWETATEVSIFTRAAVERVMRFAFETARGRPRKTLTYVTKSNAQRNGMVMWDEIALEVAREFPDVKVDKMLVDAMTCRMVLQPQSLDTIVATNLHADILSDLAAALAGSIGIAPTSNLDPTREHPSMFEPIHGSAFDITGKGVANPVGTFWTAAEMLRWLGEEEAADKLMECIEKVCEKKIVTRDLGGEATTKQVTSAVCEEIKQAYAGK</sequence>
<comment type="cofactor">
    <cofactor evidence="2">
        <name>Mg(2+)</name>
        <dbReference type="ChEBI" id="CHEBI:18420"/>
    </cofactor>
</comment>
<keyword evidence="5" id="KW-0479">Metal-binding</keyword>
<keyword evidence="13" id="KW-1185">Reference proteome</keyword>
<dbReference type="SUPFAM" id="SSF53659">
    <property type="entry name" value="Isocitrate/Isopropylmalate dehydrogenase-like"/>
    <property type="match status" value="1"/>
</dbReference>
<gene>
    <name evidence="12" type="ORF">WHR41_04122</name>
</gene>
<dbReference type="PROSITE" id="PS00470">
    <property type="entry name" value="IDH_IMDH"/>
    <property type="match status" value="1"/>
</dbReference>
<dbReference type="InterPro" id="IPR011829">
    <property type="entry name" value="TTC_DH"/>
</dbReference>
<organism evidence="12 13">
    <name type="scientific">Cladosporium halotolerans</name>
    <dbReference type="NCBI Taxonomy" id="1052096"/>
    <lineage>
        <taxon>Eukaryota</taxon>
        <taxon>Fungi</taxon>
        <taxon>Dikarya</taxon>
        <taxon>Ascomycota</taxon>
        <taxon>Pezizomycotina</taxon>
        <taxon>Dothideomycetes</taxon>
        <taxon>Dothideomycetidae</taxon>
        <taxon>Cladosporiales</taxon>
        <taxon>Cladosporiaceae</taxon>
        <taxon>Cladosporium</taxon>
    </lineage>
</organism>
<feature type="domain" description="Isopropylmalate dehydrogenase-like" evidence="11">
    <location>
        <begin position="13"/>
        <end position="356"/>
    </location>
</feature>
<evidence type="ECO:0000256" key="5">
    <source>
        <dbReference type="ARBA" id="ARBA00022723"/>
    </source>
</evidence>
<dbReference type="RefSeq" id="XP_069230106.1">
    <property type="nucleotide sequence ID" value="XM_069372728.1"/>
</dbReference>
<dbReference type="InterPro" id="IPR019818">
    <property type="entry name" value="IsoCit/isopropylmalate_DH_CS"/>
</dbReference>
<keyword evidence="7" id="KW-0560">Oxidoreductase</keyword>
<accession>A0AB34KTW9</accession>
<comment type="similarity">
    <text evidence="3">Belongs to the isocitrate and isopropylmalate dehydrogenases family.</text>
</comment>
<evidence type="ECO:0000256" key="10">
    <source>
        <dbReference type="ARBA" id="ARBA00049301"/>
    </source>
</evidence>
<dbReference type="GO" id="GO:0051287">
    <property type="term" value="F:NAD binding"/>
    <property type="evidence" value="ECO:0007669"/>
    <property type="project" value="InterPro"/>
</dbReference>
<dbReference type="PANTHER" id="PTHR43275:SF1">
    <property type="entry name" value="D-MALATE DEHYDROGENASE [DECARBOXYLATING]"/>
    <property type="match status" value="1"/>
</dbReference>
<dbReference type="EMBL" id="JAAQHG020000012">
    <property type="protein sequence ID" value="KAL1587001.1"/>
    <property type="molecule type" value="Genomic_DNA"/>
</dbReference>
<dbReference type="AlphaFoldDB" id="A0AB34KTW9"/>
<reference evidence="12 13" key="1">
    <citation type="journal article" date="2020" name="Microbiol. Resour. Announc.">
        <title>Draft Genome Sequence of a Cladosporium Species Isolated from the Mesophotic Ascidian Didemnum maculosum.</title>
        <authorList>
            <person name="Gioti A."/>
            <person name="Siaperas R."/>
            <person name="Nikolaivits E."/>
            <person name="Le Goff G."/>
            <person name="Ouazzani J."/>
            <person name="Kotoulas G."/>
            <person name="Topakas E."/>
        </authorList>
    </citation>
    <scope>NUCLEOTIDE SEQUENCE [LARGE SCALE GENOMIC DNA]</scope>
    <source>
        <strain evidence="12 13">TM138-S3</strain>
    </source>
</reference>
<dbReference type="EC" id="1.1.1.83" evidence="4"/>
<dbReference type="NCBIfam" id="TIGR02089">
    <property type="entry name" value="TTC"/>
    <property type="match status" value="1"/>
</dbReference>
<evidence type="ECO:0000256" key="3">
    <source>
        <dbReference type="ARBA" id="ARBA00007769"/>
    </source>
</evidence>
<evidence type="ECO:0000256" key="8">
    <source>
        <dbReference type="ARBA" id="ARBA00023027"/>
    </source>
</evidence>
<evidence type="ECO:0000256" key="2">
    <source>
        <dbReference type="ARBA" id="ARBA00001946"/>
    </source>
</evidence>
<dbReference type="SMART" id="SM01329">
    <property type="entry name" value="Iso_dh"/>
    <property type="match status" value="1"/>
</dbReference>
<evidence type="ECO:0000259" key="11">
    <source>
        <dbReference type="SMART" id="SM01329"/>
    </source>
</evidence>
<dbReference type="Proteomes" id="UP000803884">
    <property type="component" value="Unassembled WGS sequence"/>
</dbReference>
<evidence type="ECO:0000313" key="13">
    <source>
        <dbReference type="Proteomes" id="UP000803884"/>
    </source>
</evidence>
<dbReference type="GeneID" id="96005566"/>
<comment type="catalytic activity">
    <reaction evidence="10">
        <text>(R)-malate + NAD(+) = pyruvate + CO2 + NADH</text>
        <dbReference type="Rhea" id="RHEA:18365"/>
        <dbReference type="ChEBI" id="CHEBI:15361"/>
        <dbReference type="ChEBI" id="CHEBI:15588"/>
        <dbReference type="ChEBI" id="CHEBI:16526"/>
        <dbReference type="ChEBI" id="CHEBI:57540"/>
        <dbReference type="ChEBI" id="CHEBI:57945"/>
        <dbReference type="EC" id="1.1.1.83"/>
    </reaction>
</comment>
<keyword evidence="8" id="KW-0520">NAD</keyword>
<evidence type="ECO:0000256" key="7">
    <source>
        <dbReference type="ARBA" id="ARBA00023002"/>
    </source>
</evidence>
<proteinExistence type="inferred from homology"/>
<comment type="cofactor">
    <cofactor evidence="1">
        <name>Mn(2+)</name>
        <dbReference type="ChEBI" id="CHEBI:29035"/>
    </cofactor>
</comment>